<organism evidence="1 2">
    <name type="scientific">Prauserella shujinwangii</name>
    <dbReference type="NCBI Taxonomy" id="1453103"/>
    <lineage>
        <taxon>Bacteria</taxon>
        <taxon>Bacillati</taxon>
        <taxon>Actinomycetota</taxon>
        <taxon>Actinomycetes</taxon>
        <taxon>Pseudonocardiales</taxon>
        <taxon>Pseudonocardiaceae</taxon>
        <taxon>Prauserella</taxon>
    </lineage>
</organism>
<sequence>MTAPALYDATVAHVRHVAPPLSFAHRLHLWLVDLDDLPALPRPLRPFARFDPRDHFRAGDDRPIRVKLDSWLAGRGVDLAGGRVLMLTGARVLGHVFNPITLYWCHRPGGEQACVVAEVHNTHGGRHAYLLFPDHRGAAGAGKEFFVSPFQDSRGHYRMRLPRPDALLSASVVLSTGGAPALTASLRGVRRPATPAALLRMLLSRPFVPHRVSALIRRHGTGLWLRRAPRPRVATRLGALNG</sequence>
<reference evidence="1 2" key="1">
    <citation type="submission" date="2018-03" db="EMBL/GenBank/DDBJ databases">
        <title>Genomic Encyclopedia of Type Strains, Phase III (KMG-III): the genomes of soil and plant-associated and newly described type strains.</title>
        <authorList>
            <person name="Whitman W."/>
        </authorList>
    </citation>
    <scope>NUCLEOTIDE SEQUENCE [LARGE SCALE GENOMIC DNA]</scope>
    <source>
        <strain evidence="1 2">CGMCC 4.7125</strain>
    </source>
</reference>
<name>A0A2T0LS43_9PSEU</name>
<dbReference type="EMBL" id="PVNH01000007">
    <property type="protein sequence ID" value="PRX46486.1"/>
    <property type="molecule type" value="Genomic_DNA"/>
</dbReference>
<comment type="caution">
    <text evidence="1">The sequence shown here is derived from an EMBL/GenBank/DDBJ whole genome shotgun (WGS) entry which is preliminary data.</text>
</comment>
<evidence type="ECO:0000313" key="1">
    <source>
        <dbReference type="EMBL" id="PRX46486.1"/>
    </source>
</evidence>
<dbReference type="AlphaFoldDB" id="A0A2T0LS43"/>
<dbReference type="PANTHER" id="PTHR33973:SF4">
    <property type="entry name" value="OS07G0153300 PROTEIN"/>
    <property type="match status" value="1"/>
</dbReference>
<dbReference type="Proteomes" id="UP000238362">
    <property type="component" value="Unassembled WGS sequence"/>
</dbReference>
<evidence type="ECO:0008006" key="3">
    <source>
        <dbReference type="Google" id="ProtNLM"/>
    </source>
</evidence>
<keyword evidence="2" id="KW-1185">Reference proteome</keyword>
<dbReference type="OrthoDB" id="9778801at2"/>
<gene>
    <name evidence="1" type="ORF">B0I33_10763</name>
</gene>
<accession>A0A2T0LS43</accession>
<evidence type="ECO:0000313" key="2">
    <source>
        <dbReference type="Proteomes" id="UP000238362"/>
    </source>
</evidence>
<protein>
    <recommendedName>
        <fullName evidence="3">DUF1365 family protein</fullName>
    </recommendedName>
</protein>
<dbReference type="PANTHER" id="PTHR33973">
    <property type="entry name" value="OS07G0153300 PROTEIN"/>
    <property type="match status" value="1"/>
</dbReference>
<dbReference type="InterPro" id="IPR010775">
    <property type="entry name" value="DUF1365"/>
</dbReference>
<proteinExistence type="predicted"/>
<dbReference type="Pfam" id="PF07103">
    <property type="entry name" value="DUF1365"/>
    <property type="match status" value="1"/>
</dbReference>